<feature type="region of interest" description="Disordered" evidence="7">
    <location>
        <begin position="356"/>
        <end position="456"/>
    </location>
</feature>
<evidence type="ECO:0000256" key="5">
    <source>
        <dbReference type="ARBA" id="ARBA00023136"/>
    </source>
</evidence>
<evidence type="ECO:0000256" key="3">
    <source>
        <dbReference type="ARBA" id="ARBA00022692"/>
    </source>
</evidence>
<evidence type="ECO:0007829" key="11">
    <source>
        <dbReference type="PeptideAtlas" id="A0A804P654"/>
    </source>
</evidence>
<keyword evidence="3 6" id="KW-0812">Transmembrane</keyword>
<dbReference type="InterPro" id="IPR028055">
    <property type="entry name" value="YidC/Oxa/ALB_C"/>
</dbReference>
<dbReference type="RefSeq" id="XP_008644333.1">
    <property type="nucleotide sequence ID" value="XM_008646111.4"/>
</dbReference>
<feature type="compositionally biased region" description="Basic and acidic residues" evidence="7">
    <location>
        <begin position="392"/>
        <end position="409"/>
    </location>
</feature>
<dbReference type="OrthoDB" id="2148490at2759"/>
<comment type="similarity">
    <text evidence="2">Belongs to the OXA1/ALB3/YidC (TC 2.A.9.2) family.</text>
</comment>
<accession>A0A804P654</accession>
<dbReference type="Proteomes" id="UP000007305">
    <property type="component" value="Chromosome 5"/>
</dbReference>
<dbReference type="Pfam" id="PF02096">
    <property type="entry name" value="60KD_IMP"/>
    <property type="match status" value="1"/>
</dbReference>
<dbReference type="GO" id="GO:0072598">
    <property type="term" value="P:protein localization to chloroplast"/>
    <property type="evidence" value="ECO:0000318"/>
    <property type="project" value="GO_Central"/>
</dbReference>
<dbReference type="EnsemblPlants" id="Zm00001eb210890_T005">
    <property type="protein sequence ID" value="Zm00001eb210890_P005"/>
    <property type="gene ID" value="Zm00001eb210890"/>
</dbReference>
<dbReference type="InParanoid" id="A0A804P654"/>
<evidence type="ECO:0000256" key="2">
    <source>
        <dbReference type="ARBA" id="ARBA00010583"/>
    </source>
</evidence>
<dbReference type="Gramene" id="Zm00001eb210890_T005">
    <property type="protein sequence ID" value="Zm00001eb210890_P005"/>
    <property type="gene ID" value="Zm00001eb210890"/>
</dbReference>
<organism evidence="9 10">
    <name type="scientific">Zea mays</name>
    <name type="common">Maize</name>
    <dbReference type="NCBI Taxonomy" id="4577"/>
    <lineage>
        <taxon>Eukaryota</taxon>
        <taxon>Viridiplantae</taxon>
        <taxon>Streptophyta</taxon>
        <taxon>Embryophyta</taxon>
        <taxon>Tracheophyta</taxon>
        <taxon>Spermatophyta</taxon>
        <taxon>Magnoliopsida</taxon>
        <taxon>Liliopsida</taxon>
        <taxon>Poales</taxon>
        <taxon>Poaceae</taxon>
        <taxon>PACMAD clade</taxon>
        <taxon>Panicoideae</taxon>
        <taxon>Andropogonodae</taxon>
        <taxon>Andropogoneae</taxon>
        <taxon>Tripsacinae</taxon>
        <taxon>Zea</taxon>
    </lineage>
</organism>
<reference evidence="9" key="3">
    <citation type="submission" date="2021-05" db="UniProtKB">
        <authorList>
            <consortium name="EnsemblPlants"/>
        </authorList>
    </citation>
    <scope>IDENTIFICATION</scope>
    <source>
        <strain evidence="9">cv. B73</strain>
    </source>
</reference>
<evidence type="ECO:0000256" key="4">
    <source>
        <dbReference type="ARBA" id="ARBA00022989"/>
    </source>
</evidence>
<evidence type="ECO:0000259" key="8">
    <source>
        <dbReference type="Pfam" id="PF02096"/>
    </source>
</evidence>
<protein>
    <recommendedName>
        <fullName evidence="8">Membrane insertase YidC/Oxa/ALB C-terminal domain-containing protein</fullName>
    </recommendedName>
</protein>
<dbReference type="InterPro" id="IPR047196">
    <property type="entry name" value="YidC_ALB_C"/>
</dbReference>
<keyword evidence="4" id="KW-1133">Transmembrane helix</keyword>
<evidence type="ECO:0000313" key="9">
    <source>
        <dbReference type="EnsemblPlants" id="Zm00001eb210890_P005"/>
    </source>
</evidence>
<dbReference type="GO" id="GO:0051205">
    <property type="term" value="P:protein insertion into membrane"/>
    <property type="evidence" value="ECO:0000318"/>
    <property type="project" value="GO_Central"/>
</dbReference>
<dbReference type="GO" id="GO:0010027">
    <property type="term" value="P:thylakoid membrane organization"/>
    <property type="evidence" value="ECO:0000318"/>
    <property type="project" value="GO_Central"/>
</dbReference>
<feature type="compositionally biased region" description="Polar residues" evidence="7">
    <location>
        <begin position="426"/>
        <end position="437"/>
    </location>
</feature>
<dbReference type="GeneID" id="103625721"/>
<dbReference type="NCBIfam" id="TIGR03592">
    <property type="entry name" value="yidC_oxa1_cterm"/>
    <property type="match status" value="1"/>
</dbReference>
<keyword evidence="11" id="KW-1267">Proteomics identification</keyword>
<gene>
    <name evidence="9" type="primary">LOC103625721</name>
</gene>
<reference evidence="10" key="1">
    <citation type="journal article" date="2009" name="Science">
        <title>The B73 maize genome: complexity, diversity, and dynamics.</title>
        <authorList>
            <person name="Schnable P.S."/>
            <person name="Ware D."/>
            <person name="Fulton R.S."/>
            <person name="Stein J.C."/>
            <person name="Wei F."/>
            <person name="Pasternak S."/>
            <person name="Liang C."/>
            <person name="Zhang J."/>
            <person name="Fulton L."/>
            <person name="Graves T.A."/>
            <person name="Minx P."/>
            <person name="Reily A.D."/>
            <person name="Courtney L."/>
            <person name="Kruchowski S.S."/>
            <person name="Tomlinson C."/>
            <person name="Strong C."/>
            <person name="Delehaunty K."/>
            <person name="Fronick C."/>
            <person name="Courtney B."/>
            <person name="Rock S.M."/>
            <person name="Belter E."/>
            <person name="Du F."/>
            <person name="Kim K."/>
            <person name="Abbott R.M."/>
            <person name="Cotton M."/>
            <person name="Levy A."/>
            <person name="Marchetto P."/>
            <person name="Ochoa K."/>
            <person name="Jackson S.M."/>
            <person name="Gillam B."/>
            <person name="Chen W."/>
            <person name="Yan L."/>
            <person name="Higginbotham J."/>
            <person name="Cardenas M."/>
            <person name="Waligorski J."/>
            <person name="Applebaum E."/>
            <person name="Phelps L."/>
            <person name="Falcone J."/>
            <person name="Kanchi K."/>
            <person name="Thane T."/>
            <person name="Scimone A."/>
            <person name="Thane N."/>
            <person name="Henke J."/>
            <person name="Wang T."/>
            <person name="Ruppert J."/>
            <person name="Shah N."/>
            <person name="Rotter K."/>
            <person name="Hodges J."/>
            <person name="Ingenthron E."/>
            <person name="Cordes M."/>
            <person name="Kohlberg S."/>
            <person name="Sgro J."/>
            <person name="Delgado B."/>
            <person name="Mead K."/>
            <person name="Chinwalla A."/>
            <person name="Leonard S."/>
            <person name="Crouse K."/>
            <person name="Collura K."/>
            <person name="Kudrna D."/>
            <person name="Currie J."/>
            <person name="He R."/>
            <person name="Angelova A."/>
            <person name="Rajasekar S."/>
            <person name="Mueller T."/>
            <person name="Lomeli R."/>
            <person name="Scara G."/>
            <person name="Ko A."/>
            <person name="Delaney K."/>
            <person name="Wissotski M."/>
            <person name="Lopez G."/>
            <person name="Campos D."/>
            <person name="Braidotti M."/>
            <person name="Ashley E."/>
            <person name="Golser W."/>
            <person name="Kim H."/>
            <person name="Lee S."/>
            <person name="Lin J."/>
            <person name="Dujmic Z."/>
            <person name="Kim W."/>
            <person name="Talag J."/>
            <person name="Zuccolo A."/>
            <person name="Fan C."/>
            <person name="Sebastian A."/>
            <person name="Kramer M."/>
            <person name="Spiegel L."/>
            <person name="Nascimento L."/>
            <person name="Zutavern T."/>
            <person name="Miller B."/>
            <person name="Ambroise C."/>
            <person name="Muller S."/>
            <person name="Spooner W."/>
            <person name="Narechania A."/>
            <person name="Ren L."/>
            <person name="Wei S."/>
            <person name="Kumari S."/>
            <person name="Faga B."/>
            <person name="Levy M.J."/>
            <person name="McMahan L."/>
            <person name="Van Buren P."/>
            <person name="Vaughn M.W."/>
            <person name="Ying K."/>
            <person name="Yeh C.-T."/>
            <person name="Emrich S.J."/>
            <person name="Jia Y."/>
            <person name="Kalyanaraman A."/>
            <person name="Hsia A.-P."/>
            <person name="Barbazuk W.B."/>
            <person name="Baucom R.S."/>
            <person name="Brutnell T.P."/>
            <person name="Carpita N.C."/>
            <person name="Chaparro C."/>
            <person name="Chia J.-M."/>
            <person name="Deragon J.-M."/>
            <person name="Estill J.C."/>
            <person name="Fu Y."/>
            <person name="Jeddeloh J.A."/>
            <person name="Han Y."/>
            <person name="Lee H."/>
            <person name="Li P."/>
            <person name="Lisch D.R."/>
            <person name="Liu S."/>
            <person name="Liu Z."/>
            <person name="Nagel D.H."/>
            <person name="McCann M.C."/>
            <person name="SanMiguel P."/>
            <person name="Myers A.M."/>
            <person name="Nettleton D."/>
            <person name="Nguyen J."/>
            <person name="Penning B.W."/>
            <person name="Ponnala L."/>
            <person name="Schneider K.L."/>
            <person name="Schwartz D.C."/>
            <person name="Sharma A."/>
            <person name="Soderlund C."/>
            <person name="Springer N.M."/>
            <person name="Sun Q."/>
            <person name="Wang H."/>
            <person name="Waterman M."/>
            <person name="Westerman R."/>
            <person name="Wolfgruber T.K."/>
            <person name="Yang L."/>
            <person name="Yu Y."/>
            <person name="Zhang L."/>
            <person name="Zhou S."/>
            <person name="Zhu Q."/>
            <person name="Bennetzen J.L."/>
            <person name="Dawe R.K."/>
            <person name="Jiang J."/>
            <person name="Jiang N."/>
            <person name="Presting G.G."/>
            <person name="Wessler S.R."/>
            <person name="Aluru S."/>
            <person name="Martienssen R.A."/>
            <person name="Clifton S.W."/>
            <person name="McCombie W.R."/>
            <person name="Wing R.A."/>
            <person name="Wilson R.K."/>
        </authorList>
    </citation>
    <scope>NUCLEOTIDE SEQUENCE [LARGE SCALE GENOMIC DNA]</scope>
    <source>
        <strain evidence="10">cv. B73</strain>
    </source>
</reference>
<dbReference type="AlphaFoldDB" id="A0A804P654"/>
<dbReference type="RefSeq" id="XP_020393406.1">
    <property type="nucleotide sequence ID" value="XM_020537817.3"/>
</dbReference>
<dbReference type="PANTHER" id="PTHR12428:SF14">
    <property type="entry name" value="ALBINO3-LIKE PROTEIN 1, CHLOROPLASTIC"/>
    <property type="match status" value="1"/>
</dbReference>
<dbReference type="GO" id="GO:0032977">
    <property type="term" value="F:membrane insertase activity"/>
    <property type="evidence" value="ECO:0000318"/>
    <property type="project" value="GO_Central"/>
</dbReference>
<name>A0A804P654_MAIZE</name>
<dbReference type="PANTHER" id="PTHR12428">
    <property type="entry name" value="OXA1"/>
    <property type="match status" value="1"/>
</dbReference>
<reference evidence="9" key="2">
    <citation type="submission" date="2019-07" db="EMBL/GenBank/DDBJ databases">
        <authorList>
            <person name="Seetharam A."/>
            <person name="Woodhouse M."/>
            <person name="Cannon E."/>
        </authorList>
    </citation>
    <scope>NUCLEOTIDE SEQUENCE [LARGE SCALE GENOMIC DNA]</scope>
    <source>
        <strain evidence="9">cv. B73</strain>
    </source>
</reference>
<dbReference type="CDD" id="cd20070">
    <property type="entry name" value="5TM_YidC_Alb3"/>
    <property type="match status" value="1"/>
</dbReference>
<evidence type="ECO:0000256" key="1">
    <source>
        <dbReference type="ARBA" id="ARBA00004141"/>
    </source>
</evidence>
<keyword evidence="10" id="KW-1185">Reference proteome</keyword>
<feature type="region of interest" description="Disordered" evidence="7">
    <location>
        <begin position="485"/>
        <end position="508"/>
    </location>
</feature>
<sequence length="508" mass="55090">MAAPSHLHLHLPGCPQTLALPLPSPGGFSAWPGLRSCSRSRQPRIRPVAALGPADAGDLLGRVEAFLYTVADAAVNAEPVAAAADTGTKEAAAGDWLSGITNSMETVLKVLKDGLSALHVPYSYGFAIILLTVLVKAATFPLTKKQVESALAMRSLQPQVKAIQQRYAGDQERIQLETARLYKLSGVDPLAGCLPTLVTIPVWIGLYRALSNVANEGLLTEGFFWIPSLAGPTTIAARQNGQGISWLFPFTDGHPPLGWSDTLAYIVLPVLLVISQYISTQVMQPPQSNDPNQQGAQAVTKFLPLLIGYFALSVPSGLRLYWLTNNILSTAQQVWLQKLGGAKNPVKEYIDKLSREETTTVQKNDSTVQSEPLSKHSKPQPSQEPKPSGPQRGERFRKLKEEESMRKEVMGQGKQSEQSSSESRVTDGTQNSDVSSGDQKDQQGSHENGPVVASINGGVNHIRNEKTQNLSSEKVCNYAKVARRGHTRCHPLGPPVQRRHHGAHSQLR</sequence>
<comment type="subcellular location">
    <subcellularLocation>
        <location evidence="1 6">Membrane</location>
        <topology evidence="1 6">Multi-pass membrane protein</topology>
    </subcellularLocation>
</comment>
<feature type="compositionally biased region" description="Polar residues" evidence="7">
    <location>
        <begin position="359"/>
        <end position="372"/>
    </location>
</feature>
<comment type="similarity">
    <text evidence="6">Belongs to the OXA1/ALB3/YidC family.</text>
</comment>
<evidence type="ECO:0000256" key="7">
    <source>
        <dbReference type="SAM" id="MobiDB-lite"/>
    </source>
</evidence>
<proteinExistence type="evidence at protein level"/>
<feature type="compositionally biased region" description="Basic residues" evidence="7">
    <location>
        <begin position="497"/>
        <end position="508"/>
    </location>
</feature>
<dbReference type="InterPro" id="IPR001708">
    <property type="entry name" value="YidC/ALB3/OXA1/COX18"/>
</dbReference>
<dbReference type="KEGG" id="zma:103625721"/>
<evidence type="ECO:0000313" key="10">
    <source>
        <dbReference type="Proteomes" id="UP000007305"/>
    </source>
</evidence>
<keyword evidence="5" id="KW-0472">Membrane</keyword>
<evidence type="ECO:0000256" key="6">
    <source>
        <dbReference type="RuleBase" id="RU003945"/>
    </source>
</evidence>
<dbReference type="GO" id="GO:0009535">
    <property type="term" value="C:chloroplast thylakoid membrane"/>
    <property type="evidence" value="ECO:0000318"/>
    <property type="project" value="GO_Central"/>
</dbReference>
<feature type="domain" description="Membrane insertase YidC/Oxa/ALB C-terminal" evidence="8">
    <location>
        <begin position="124"/>
        <end position="338"/>
    </location>
</feature>